<evidence type="ECO:0000259" key="12">
    <source>
        <dbReference type="SMART" id="SM01016"/>
    </source>
</evidence>
<feature type="coiled-coil region" evidence="10">
    <location>
        <begin position="203"/>
        <end position="230"/>
    </location>
</feature>
<dbReference type="CDD" id="cd07956">
    <property type="entry name" value="Anticodon_Ia_Arg"/>
    <property type="match status" value="1"/>
</dbReference>
<keyword evidence="10" id="KW-0175">Coiled coil</keyword>
<dbReference type="GO" id="GO:0005524">
    <property type="term" value="F:ATP binding"/>
    <property type="evidence" value="ECO:0007669"/>
    <property type="project" value="UniProtKB-UniRule"/>
</dbReference>
<evidence type="ECO:0000256" key="6">
    <source>
        <dbReference type="ARBA" id="ARBA00023146"/>
    </source>
</evidence>
<dbReference type="PRINTS" id="PR01038">
    <property type="entry name" value="TRNASYNTHARG"/>
</dbReference>
<evidence type="ECO:0000256" key="9">
    <source>
        <dbReference type="RuleBase" id="RU363038"/>
    </source>
</evidence>
<evidence type="ECO:0000256" key="7">
    <source>
        <dbReference type="ARBA" id="ARBA00049339"/>
    </source>
</evidence>
<dbReference type="SUPFAM" id="SSF47323">
    <property type="entry name" value="Anticodon-binding domain of a subclass of class I aminoacyl-tRNA synthetases"/>
    <property type="match status" value="1"/>
</dbReference>
<dbReference type="NCBIfam" id="TIGR00456">
    <property type="entry name" value="argS"/>
    <property type="match status" value="1"/>
</dbReference>
<keyword evidence="2 8" id="KW-0436">Ligase</keyword>
<evidence type="ECO:0000313" key="13">
    <source>
        <dbReference type="EMBL" id="MCX2818165.1"/>
    </source>
</evidence>
<dbReference type="GO" id="GO:0004814">
    <property type="term" value="F:arginine-tRNA ligase activity"/>
    <property type="evidence" value="ECO:0007669"/>
    <property type="project" value="UniProtKB-UniRule"/>
</dbReference>
<evidence type="ECO:0000313" key="14">
    <source>
        <dbReference type="Proteomes" id="UP001149411"/>
    </source>
</evidence>
<dbReference type="SUPFAM" id="SSF55190">
    <property type="entry name" value="Arginyl-tRNA synthetase (ArgRS), N-terminal 'additional' domain"/>
    <property type="match status" value="1"/>
</dbReference>
<evidence type="ECO:0000256" key="8">
    <source>
        <dbReference type="HAMAP-Rule" id="MF_00123"/>
    </source>
</evidence>
<dbReference type="Proteomes" id="UP001149411">
    <property type="component" value="Unassembled WGS sequence"/>
</dbReference>
<dbReference type="InterPro" id="IPR001278">
    <property type="entry name" value="Arg-tRNA-ligase"/>
</dbReference>
<keyword evidence="4 8" id="KW-0067">ATP-binding</keyword>
<protein>
    <recommendedName>
        <fullName evidence="8">Arginine--tRNA ligase</fullName>
        <ecNumber evidence="8">6.1.1.19</ecNumber>
    </recommendedName>
    <alternativeName>
        <fullName evidence="8">Arginyl-tRNA synthetase</fullName>
        <shortName evidence="8">ArgRS</shortName>
    </alternativeName>
</protein>
<keyword evidence="14" id="KW-1185">Reference proteome</keyword>
<feature type="domain" description="Arginyl tRNA synthetase N-terminal" evidence="12">
    <location>
        <begin position="3"/>
        <end position="84"/>
    </location>
</feature>
<keyword evidence="3 8" id="KW-0547">Nucleotide-binding</keyword>
<dbReference type="EC" id="6.1.1.19" evidence="8"/>
<dbReference type="Pfam" id="PF03485">
    <property type="entry name" value="Arg_tRNA_synt_N"/>
    <property type="match status" value="1"/>
</dbReference>
<dbReference type="InterPro" id="IPR036695">
    <property type="entry name" value="Arg-tRNA-synth_N_sf"/>
</dbReference>
<accession>A0A9Q4GGW1</accession>
<dbReference type="RefSeq" id="WP_266085855.1">
    <property type="nucleotide sequence ID" value="NZ_RKLV01000002.1"/>
</dbReference>
<dbReference type="Gene3D" id="3.30.1360.70">
    <property type="entry name" value="Arginyl tRNA synthetase N-terminal domain"/>
    <property type="match status" value="1"/>
</dbReference>
<dbReference type="HAMAP" id="MF_00123">
    <property type="entry name" value="Arg_tRNA_synth"/>
    <property type="match status" value="1"/>
</dbReference>
<evidence type="ECO:0000256" key="1">
    <source>
        <dbReference type="ARBA" id="ARBA00005594"/>
    </source>
</evidence>
<feature type="short sequence motif" description="'HIGH' region" evidence="8">
    <location>
        <begin position="118"/>
        <end position="128"/>
    </location>
</feature>
<dbReference type="PANTHER" id="PTHR11956">
    <property type="entry name" value="ARGINYL-TRNA SYNTHETASE"/>
    <property type="match status" value="1"/>
</dbReference>
<dbReference type="EMBL" id="RKLV01000002">
    <property type="protein sequence ID" value="MCX2818165.1"/>
    <property type="molecule type" value="Genomic_DNA"/>
</dbReference>
<dbReference type="InterPro" id="IPR035684">
    <property type="entry name" value="ArgRS_core"/>
</dbReference>
<dbReference type="CDD" id="cd00671">
    <property type="entry name" value="ArgRS_core"/>
    <property type="match status" value="1"/>
</dbReference>
<comment type="catalytic activity">
    <reaction evidence="7 8">
        <text>tRNA(Arg) + L-arginine + ATP = L-arginyl-tRNA(Arg) + AMP + diphosphate</text>
        <dbReference type="Rhea" id="RHEA:20301"/>
        <dbReference type="Rhea" id="RHEA-COMP:9658"/>
        <dbReference type="Rhea" id="RHEA-COMP:9673"/>
        <dbReference type="ChEBI" id="CHEBI:30616"/>
        <dbReference type="ChEBI" id="CHEBI:32682"/>
        <dbReference type="ChEBI" id="CHEBI:33019"/>
        <dbReference type="ChEBI" id="CHEBI:78442"/>
        <dbReference type="ChEBI" id="CHEBI:78513"/>
        <dbReference type="ChEBI" id="CHEBI:456215"/>
        <dbReference type="EC" id="6.1.1.19"/>
    </reaction>
</comment>
<dbReference type="InterPro" id="IPR008909">
    <property type="entry name" value="DALR_anticod-bd"/>
</dbReference>
<dbReference type="GO" id="GO:0005737">
    <property type="term" value="C:cytoplasm"/>
    <property type="evidence" value="ECO:0007669"/>
    <property type="project" value="UniProtKB-SubCell"/>
</dbReference>
<dbReference type="Pfam" id="PF05746">
    <property type="entry name" value="DALR_1"/>
    <property type="match status" value="1"/>
</dbReference>
<evidence type="ECO:0000256" key="10">
    <source>
        <dbReference type="SAM" id="Coils"/>
    </source>
</evidence>
<feature type="domain" description="DALR anticodon binding" evidence="11">
    <location>
        <begin position="459"/>
        <end position="575"/>
    </location>
</feature>
<dbReference type="Gene3D" id="1.10.730.10">
    <property type="entry name" value="Isoleucyl-tRNA Synthetase, Domain 1"/>
    <property type="match status" value="1"/>
</dbReference>
<evidence type="ECO:0000256" key="5">
    <source>
        <dbReference type="ARBA" id="ARBA00022917"/>
    </source>
</evidence>
<evidence type="ECO:0000259" key="11">
    <source>
        <dbReference type="SMART" id="SM00836"/>
    </source>
</evidence>
<keyword evidence="8" id="KW-0963">Cytoplasm</keyword>
<keyword evidence="6 8" id="KW-0030">Aminoacyl-tRNA synthetase</keyword>
<dbReference type="PANTHER" id="PTHR11956:SF5">
    <property type="entry name" value="ARGININE--TRNA LIGASE, CYTOPLASMIC"/>
    <property type="match status" value="1"/>
</dbReference>
<dbReference type="InterPro" id="IPR014729">
    <property type="entry name" value="Rossmann-like_a/b/a_fold"/>
</dbReference>
<sequence length="575" mass="63545">MLTELRRQVGDALAEALDEAGYDADPDLEDPPEGVDADIASPVAFKLSGDPTAIADELASAVSLDDRPLIGWVGTQGPYLNFRASELYFERVLGSATDDGYPTLPEKDETIVLEHTSANPTGPLHIGRARNPVIGDSLARVMRAAGYDVTVEYYVNDMGRQVATITWALDEFDEDDVADLDGRDKGDHDVVRYYRRANEVLEGEEGEEYAERAEREIDELLQALEDGEEGALEHVGETVDRCLEGQLESLERLGASYDGFVRESGYVLDGTVDGVASRLKADSRSYEEDDAYALDLTDWGIDKELVFVRADGTSLYTTRDIAYHIDKFERSDRAVDVLGEDHKLQARQLAAALDALGYDRDPESVFYSFVSLPEGQMSTREGNVVNLDDLLDEAVDRARAEIEKRADDRDRDVDEVEETARAVGIGAVRYDIVARQPQKSITFRWDEALNFDGQHAPYVQYVGARASGIGQKTDAKPADPSDAVAELEAPEERALIRKIGELSAVVEDSADELAPHRLATYSRELAERFNEFYRDCPVMNADEDTKRARLALVTASRVAIERSLGLIGVETPEAM</sequence>
<dbReference type="SUPFAM" id="SSF52374">
    <property type="entry name" value="Nucleotidylyl transferase"/>
    <property type="match status" value="1"/>
</dbReference>
<dbReference type="InterPro" id="IPR005148">
    <property type="entry name" value="Arg-tRNA-synth_N"/>
</dbReference>
<dbReference type="Pfam" id="PF00750">
    <property type="entry name" value="tRNA-synt_1d"/>
    <property type="match status" value="1"/>
</dbReference>
<evidence type="ECO:0000256" key="2">
    <source>
        <dbReference type="ARBA" id="ARBA00022598"/>
    </source>
</evidence>
<dbReference type="GO" id="GO:0006420">
    <property type="term" value="P:arginyl-tRNA aminoacylation"/>
    <property type="evidence" value="ECO:0007669"/>
    <property type="project" value="UniProtKB-UniRule"/>
</dbReference>
<comment type="subcellular location">
    <subcellularLocation>
        <location evidence="8">Cytoplasm</location>
    </subcellularLocation>
</comment>
<dbReference type="InterPro" id="IPR009080">
    <property type="entry name" value="tRNAsynth_Ia_anticodon-bd"/>
</dbReference>
<dbReference type="Gene3D" id="3.40.50.620">
    <property type="entry name" value="HUPs"/>
    <property type="match status" value="1"/>
</dbReference>
<gene>
    <name evidence="8 13" type="primary">argS</name>
    <name evidence="13" type="ORF">EGH25_02210</name>
</gene>
<dbReference type="AlphaFoldDB" id="A0A9Q4GGW1"/>
<comment type="similarity">
    <text evidence="1 8 9">Belongs to the class-I aminoacyl-tRNA synthetase family.</text>
</comment>
<comment type="caution">
    <text evidence="13">The sequence shown here is derived from an EMBL/GenBank/DDBJ whole genome shotgun (WGS) entry which is preliminary data.</text>
</comment>
<name>A0A9Q4GGW1_9EURY</name>
<dbReference type="SMART" id="SM00836">
    <property type="entry name" value="DALR_1"/>
    <property type="match status" value="1"/>
</dbReference>
<dbReference type="SMART" id="SM01016">
    <property type="entry name" value="Arg_tRNA_synt_N"/>
    <property type="match status" value="1"/>
</dbReference>
<reference evidence="13" key="1">
    <citation type="submission" date="2022-09" db="EMBL/GenBank/DDBJ databases">
        <title>Haloadaptaus new haloarchaeum isolated from saline soil.</title>
        <authorList>
            <person name="Duran-Viseras A."/>
            <person name="Sanchez-Porro C."/>
            <person name="Ventosa A."/>
        </authorList>
    </citation>
    <scope>NUCLEOTIDE SEQUENCE</scope>
    <source>
        <strain evidence="13">F3-133</strain>
    </source>
</reference>
<keyword evidence="5 8" id="KW-0648">Protein biosynthesis</keyword>
<organism evidence="13 14">
    <name type="scientific">Halorutilus salinus</name>
    <dbReference type="NCBI Taxonomy" id="2487751"/>
    <lineage>
        <taxon>Archaea</taxon>
        <taxon>Methanobacteriati</taxon>
        <taxon>Methanobacteriota</taxon>
        <taxon>Stenosarchaea group</taxon>
        <taxon>Halobacteria</taxon>
        <taxon>Halorutilales</taxon>
        <taxon>Halorutilaceae</taxon>
        <taxon>Halorutilus</taxon>
    </lineage>
</organism>
<evidence type="ECO:0000256" key="3">
    <source>
        <dbReference type="ARBA" id="ARBA00022741"/>
    </source>
</evidence>
<evidence type="ECO:0000256" key="4">
    <source>
        <dbReference type="ARBA" id="ARBA00022840"/>
    </source>
</evidence>
<proteinExistence type="inferred from homology"/>